<dbReference type="Gene3D" id="1.10.8.60">
    <property type="match status" value="1"/>
</dbReference>
<dbReference type="InterPro" id="IPR025662">
    <property type="entry name" value="Sigma_54_int_dom_ATP-bd_1"/>
</dbReference>
<sequence length="464" mass="50886">MSTSPYLGQVDASGMPTASSEFGSWQQYAILVIDDEGGMRNFLGRALSSRCGAVKTAASAEDGARLVEEQHFDLIILDVSLPGKSGIEWLHELRHTGFYGDVILITAFADMETAIGALRAGATDFILKPFRIDQLLNAIGRCFDRAHLARENFVLRRAMAELSEVTELVGESSAMAEMRAMINRLAPLPTTVLISGESGTGKEVVARALHNHSPRASQPFVPVNCGAIAAELIESELFGHVKGAFTGSIGERKGLFFYAQGGTLFLDEVGELPLAMQTKLLRVLEEKRIRPVGSEREIPVDVRILAATNRKLSSAVHSGHFRADLFYRLDVMSILIPPLRERRDDVLPLARHFMGQLSAQLGVPPITICDDIMQAMRVYTWPGNARELRNLIERSLILGKFPIGCVSPVNAPALPGQAPVTLEEVEKQHILRVLDSVSGNKSEAARLLDISRKTLERKCNAWQI</sequence>
<evidence type="ECO:0000259" key="6">
    <source>
        <dbReference type="PROSITE" id="PS50045"/>
    </source>
</evidence>
<evidence type="ECO:0000313" key="8">
    <source>
        <dbReference type="EMBL" id="GBL46525.1"/>
    </source>
</evidence>
<dbReference type="InterPro" id="IPR001789">
    <property type="entry name" value="Sig_transdc_resp-reg_receiver"/>
</dbReference>
<dbReference type="PROSITE" id="PS00675">
    <property type="entry name" value="SIGMA54_INTERACT_1"/>
    <property type="match status" value="1"/>
</dbReference>
<feature type="domain" description="Sigma-54 factor interaction" evidence="6">
    <location>
        <begin position="168"/>
        <end position="397"/>
    </location>
</feature>
<comment type="caution">
    <text evidence="8">The sequence shown here is derived from an EMBL/GenBank/DDBJ whole genome shotgun (WGS) entry which is preliminary data.</text>
</comment>
<dbReference type="EMBL" id="BGOW01000020">
    <property type="protein sequence ID" value="GBL46525.1"/>
    <property type="molecule type" value="Genomic_DNA"/>
</dbReference>
<dbReference type="Proteomes" id="UP000286806">
    <property type="component" value="Unassembled WGS sequence"/>
</dbReference>
<keyword evidence="9" id="KW-1185">Reference proteome</keyword>
<keyword evidence="1" id="KW-0547">Nucleotide-binding</keyword>
<dbReference type="CDD" id="cd00009">
    <property type="entry name" value="AAA"/>
    <property type="match status" value="1"/>
</dbReference>
<dbReference type="InterPro" id="IPR025943">
    <property type="entry name" value="Sigma_54_int_dom_ATP-bd_2"/>
</dbReference>
<dbReference type="Pfam" id="PF00158">
    <property type="entry name" value="Sigma54_activat"/>
    <property type="match status" value="1"/>
</dbReference>
<keyword evidence="4" id="KW-0804">Transcription</keyword>
<keyword evidence="5" id="KW-0597">Phosphoprotein</keyword>
<dbReference type="Gene3D" id="3.40.50.300">
    <property type="entry name" value="P-loop containing nucleotide triphosphate hydrolases"/>
    <property type="match status" value="1"/>
</dbReference>
<dbReference type="SUPFAM" id="SSF52540">
    <property type="entry name" value="P-loop containing nucleoside triphosphate hydrolases"/>
    <property type="match status" value="1"/>
</dbReference>
<dbReference type="InterPro" id="IPR027417">
    <property type="entry name" value="P-loop_NTPase"/>
</dbReference>
<dbReference type="InterPro" id="IPR009057">
    <property type="entry name" value="Homeodomain-like_sf"/>
</dbReference>
<dbReference type="InterPro" id="IPR058031">
    <property type="entry name" value="AAA_lid_NorR"/>
</dbReference>
<keyword evidence="3" id="KW-0805">Transcription regulation</keyword>
<dbReference type="PROSITE" id="PS50110">
    <property type="entry name" value="RESPONSE_REGULATORY"/>
    <property type="match status" value="1"/>
</dbReference>
<evidence type="ECO:0000256" key="2">
    <source>
        <dbReference type="ARBA" id="ARBA00022840"/>
    </source>
</evidence>
<protein>
    <submittedName>
        <fullName evidence="8">Sigma-54 dependent response regulator</fullName>
    </submittedName>
</protein>
<dbReference type="Gene3D" id="1.10.10.60">
    <property type="entry name" value="Homeodomain-like"/>
    <property type="match status" value="1"/>
</dbReference>
<dbReference type="GO" id="GO:0000160">
    <property type="term" value="P:phosphorelay signal transduction system"/>
    <property type="evidence" value="ECO:0007669"/>
    <property type="project" value="InterPro"/>
</dbReference>
<feature type="domain" description="Response regulatory" evidence="7">
    <location>
        <begin position="29"/>
        <end position="143"/>
    </location>
</feature>
<evidence type="ECO:0000259" key="7">
    <source>
        <dbReference type="PROSITE" id="PS50110"/>
    </source>
</evidence>
<dbReference type="CDD" id="cd00156">
    <property type="entry name" value="REC"/>
    <property type="match status" value="1"/>
</dbReference>
<reference evidence="8 9" key="1">
    <citation type="journal article" date="2019" name="Front. Microbiol.">
        <title>Genomes of Neutrophilic Sulfur-Oxidizing Chemolithoautotrophs Representing 9 Proteobacterial Species From 8 Genera.</title>
        <authorList>
            <person name="Watanabe T."/>
            <person name="Kojima H."/>
            <person name="Umezawa K."/>
            <person name="Hori C."/>
            <person name="Takasuka T.E."/>
            <person name="Kato Y."/>
            <person name="Fukui M."/>
        </authorList>
    </citation>
    <scope>NUCLEOTIDE SEQUENCE [LARGE SCALE GENOMIC DNA]</scope>
    <source>
        <strain evidence="8 9">TTN</strain>
    </source>
</reference>
<dbReference type="PRINTS" id="PR01590">
    <property type="entry name" value="HTHFIS"/>
</dbReference>
<dbReference type="GO" id="GO:0005524">
    <property type="term" value="F:ATP binding"/>
    <property type="evidence" value="ECO:0007669"/>
    <property type="project" value="UniProtKB-KW"/>
</dbReference>
<dbReference type="InterPro" id="IPR002197">
    <property type="entry name" value="HTH_Fis"/>
</dbReference>
<evidence type="ECO:0000256" key="1">
    <source>
        <dbReference type="ARBA" id="ARBA00022741"/>
    </source>
</evidence>
<dbReference type="InterPro" id="IPR011006">
    <property type="entry name" value="CheY-like_superfamily"/>
</dbReference>
<dbReference type="Gene3D" id="3.40.50.2300">
    <property type="match status" value="1"/>
</dbReference>
<dbReference type="SUPFAM" id="SSF52172">
    <property type="entry name" value="CheY-like"/>
    <property type="match status" value="1"/>
</dbReference>
<dbReference type="InterPro" id="IPR003593">
    <property type="entry name" value="AAA+_ATPase"/>
</dbReference>
<dbReference type="SMART" id="SM00448">
    <property type="entry name" value="REC"/>
    <property type="match status" value="1"/>
</dbReference>
<dbReference type="Pfam" id="PF25601">
    <property type="entry name" value="AAA_lid_14"/>
    <property type="match status" value="1"/>
</dbReference>
<dbReference type="Pfam" id="PF02954">
    <property type="entry name" value="HTH_8"/>
    <property type="match status" value="1"/>
</dbReference>
<dbReference type="GO" id="GO:0043565">
    <property type="term" value="F:sequence-specific DNA binding"/>
    <property type="evidence" value="ECO:0007669"/>
    <property type="project" value="InterPro"/>
</dbReference>
<dbReference type="AlphaFoldDB" id="A0A401JFW0"/>
<dbReference type="Pfam" id="PF00072">
    <property type="entry name" value="Response_reg"/>
    <property type="match status" value="1"/>
</dbReference>
<name>A0A401JFW0_9PROT</name>
<proteinExistence type="predicted"/>
<organism evidence="8 9">
    <name type="scientific">Sulfuriferula multivorans</name>
    <dbReference type="NCBI Taxonomy" id="1559896"/>
    <lineage>
        <taxon>Bacteria</taxon>
        <taxon>Pseudomonadati</taxon>
        <taxon>Pseudomonadota</taxon>
        <taxon>Betaproteobacteria</taxon>
        <taxon>Nitrosomonadales</taxon>
        <taxon>Sulfuricellaceae</taxon>
        <taxon>Sulfuriferula</taxon>
    </lineage>
</organism>
<evidence type="ECO:0000256" key="5">
    <source>
        <dbReference type="PROSITE-ProRule" id="PRU00169"/>
    </source>
</evidence>
<dbReference type="InterPro" id="IPR002078">
    <property type="entry name" value="Sigma_54_int"/>
</dbReference>
<dbReference type="FunFam" id="3.40.50.300:FF:000006">
    <property type="entry name" value="DNA-binding transcriptional regulator NtrC"/>
    <property type="match status" value="1"/>
</dbReference>
<dbReference type="PANTHER" id="PTHR32071:SF91">
    <property type="entry name" value="TUNGSTATE-RESPONSIVE TWO COMPONENT SIGMA54-DEPENDENT SIGNAL TRANSDUCTION SYSTEM RESPONSE REGULATOR FIS FAMILY"/>
    <property type="match status" value="1"/>
</dbReference>
<evidence type="ECO:0000313" key="9">
    <source>
        <dbReference type="Proteomes" id="UP000286806"/>
    </source>
</evidence>
<evidence type="ECO:0000256" key="3">
    <source>
        <dbReference type="ARBA" id="ARBA00023015"/>
    </source>
</evidence>
<dbReference type="RefSeq" id="WP_223247798.1">
    <property type="nucleotide sequence ID" value="NZ_BGOW01000020.1"/>
</dbReference>
<feature type="modified residue" description="4-aspartylphosphate" evidence="5">
    <location>
        <position position="78"/>
    </location>
</feature>
<dbReference type="PANTHER" id="PTHR32071">
    <property type="entry name" value="TRANSCRIPTIONAL REGULATORY PROTEIN"/>
    <property type="match status" value="1"/>
</dbReference>
<dbReference type="GO" id="GO:0006355">
    <property type="term" value="P:regulation of DNA-templated transcription"/>
    <property type="evidence" value="ECO:0007669"/>
    <property type="project" value="InterPro"/>
</dbReference>
<accession>A0A401JFW0</accession>
<gene>
    <name evidence="8" type="ORF">SFMTTN_2340</name>
</gene>
<dbReference type="SMART" id="SM00382">
    <property type="entry name" value="AAA"/>
    <property type="match status" value="1"/>
</dbReference>
<evidence type="ECO:0000256" key="4">
    <source>
        <dbReference type="ARBA" id="ARBA00023163"/>
    </source>
</evidence>
<keyword evidence="2" id="KW-0067">ATP-binding</keyword>
<dbReference type="SUPFAM" id="SSF46689">
    <property type="entry name" value="Homeodomain-like"/>
    <property type="match status" value="1"/>
</dbReference>
<dbReference type="PROSITE" id="PS00676">
    <property type="entry name" value="SIGMA54_INTERACT_2"/>
    <property type="match status" value="1"/>
</dbReference>
<dbReference type="PROSITE" id="PS50045">
    <property type="entry name" value="SIGMA54_INTERACT_4"/>
    <property type="match status" value="1"/>
</dbReference>